<dbReference type="InterPro" id="IPR053523">
    <property type="entry name" value="Oligopeptide_permease_AppC"/>
</dbReference>
<dbReference type="OrthoDB" id="9783218at2"/>
<evidence type="ECO:0000256" key="7">
    <source>
        <dbReference type="RuleBase" id="RU363032"/>
    </source>
</evidence>
<evidence type="ECO:0000256" key="4">
    <source>
        <dbReference type="ARBA" id="ARBA00022692"/>
    </source>
</evidence>
<organism evidence="9 10">
    <name type="scientific">Clostridium fallax</name>
    <dbReference type="NCBI Taxonomy" id="1533"/>
    <lineage>
        <taxon>Bacteria</taxon>
        <taxon>Bacillati</taxon>
        <taxon>Bacillota</taxon>
        <taxon>Clostridia</taxon>
        <taxon>Eubacteriales</taxon>
        <taxon>Clostridiaceae</taxon>
        <taxon>Clostridium</taxon>
    </lineage>
</organism>
<keyword evidence="6 7" id="KW-0472">Membrane</keyword>
<dbReference type="PROSITE" id="PS50928">
    <property type="entry name" value="ABC_TM1"/>
    <property type="match status" value="1"/>
</dbReference>
<dbReference type="InterPro" id="IPR035906">
    <property type="entry name" value="MetI-like_sf"/>
</dbReference>
<feature type="transmembrane region" description="Helical" evidence="7">
    <location>
        <begin position="247"/>
        <end position="268"/>
    </location>
</feature>
<gene>
    <name evidence="9" type="ORF">SAMN05443638_1252</name>
</gene>
<dbReference type="SUPFAM" id="SSF161098">
    <property type="entry name" value="MetI-like"/>
    <property type="match status" value="1"/>
</dbReference>
<evidence type="ECO:0000256" key="5">
    <source>
        <dbReference type="ARBA" id="ARBA00022989"/>
    </source>
</evidence>
<evidence type="ECO:0000256" key="2">
    <source>
        <dbReference type="ARBA" id="ARBA00022448"/>
    </source>
</evidence>
<dbReference type="RefSeq" id="WP_072897091.1">
    <property type="nucleotide sequence ID" value="NZ_FQVM01000025.1"/>
</dbReference>
<proteinExistence type="inferred from homology"/>
<feature type="transmembrane region" description="Helical" evidence="7">
    <location>
        <begin position="140"/>
        <end position="159"/>
    </location>
</feature>
<evidence type="ECO:0000313" key="10">
    <source>
        <dbReference type="Proteomes" id="UP000184035"/>
    </source>
</evidence>
<dbReference type="InterPro" id="IPR050366">
    <property type="entry name" value="BP-dependent_transpt_permease"/>
</dbReference>
<feature type="transmembrane region" description="Helical" evidence="7">
    <location>
        <begin position="112"/>
        <end position="134"/>
    </location>
</feature>
<evidence type="ECO:0000256" key="3">
    <source>
        <dbReference type="ARBA" id="ARBA00022475"/>
    </source>
</evidence>
<dbReference type="PANTHER" id="PTHR43386:SF1">
    <property type="entry name" value="D,D-DIPEPTIDE TRANSPORT SYSTEM PERMEASE PROTEIN DDPC-RELATED"/>
    <property type="match status" value="1"/>
</dbReference>
<feature type="domain" description="ABC transmembrane type-1" evidence="8">
    <location>
        <begin position="77"/>
        <end position="268"/>
    </location>
</feature>
<dbReference type="GO" id="GO:0005886">
    <property type="term" value="C:plasma membrane"/>
    <property type="evidence" value="ECO:0007669"/>
    <property type="project" value="UniProtKB-SubCell"/>
</dbReference>
<dbReference type="Pfam" id="PF12911">
    <property type="entry name" value="OppC_N"/>
    <property type="match status" value="1"/>
</dbReference>
<comment type="subcellular location">
    <subcellularLocation>
        <location evidence="1 7">Cell membrane</location>
        <topology evidence="1 7">Multi-pass membrane protein</topology>
    </subcellularLocation>
</comment>
<evidence type="ECO:0000259" key="8">
    <source>
        <dbReference type="PROSITE" id="PS50928"/>
    </source>
</evidence>
<evidence type="ECO:0000256" key="6">
    <source>
        <dbReference type="ARBA" id="ARBA00023136"/>
    </source>
</evidence>
<dbReference type="PANTHER" id="PTHR43386">
    <property type="entry name" value="OLIGOPEPTIDE TRANSPORT SYSTEM PERMEASE PROTEIN APPC"/>
    <property type="match status" value="1"/>
</dbReference>
<comment type="similarity">
    <text evidence="7">Belongs to the binding-protein-dependent transport system permease family.</text>
</comment>
<keyword evidence="3" id="KW-1003">Cell membrane</keyword>
<dbReference type="GO" id="GO:0055085">
    <property type="term" value="P:transmembrane transport"/>
    <property type="evidence" value="ECO:0007669"/>
    <property type="project" value="InterPro"/>
</dbReference>
<keyword evidence="2 7" id="KW-0813">Transport</keyword>
<dbReference type="Pfam" id="PF00528">
    <property type="entry name" value="BPD_transp_1"/>
    <property type="match status" value="1"/>
</dbReference>
<feature type="transmembrane region" description="Helical" evidence="7">
    <location>
        <begin position="81"/>
        <end position="105"/>
    </location>
</feature>
<dbReference type="NCBIfam" id="NF045476">
    <property type="entry name" value="Opp4C"/>
    <property type="match status" value="1"/>
</dbReference>
<sequence length="281" mass="30708">MKNKNMAWIKFKKNKLALFGSLILIILIIFSLLASFITKVDINKVDLSNISSPPSGEHILGTDEMGRDIFSRLIYGGRVSLLVGVMATFIQVTIGVTLGAIAGYFGGAVDFIIMRIVDIFMCFPFFVIAITLAALLGPSVWNVILIIGVLSWTSIARIVRAEILSIREMEYIEASKAIGLNWNEIIIRHIIPNVIPSILVTATLAIAGGILTESALSFLGLGVKLPKPSWGNMLSSAQKMSTLKNQWWQWVPPGLSVLLTVLSINFIGDGLRDALDPKIKV</sequence>
<feature type="transmembrane region" description="Helical" evidence="7">
    <location>
        <begin position="16"/>
        <end position="37"/>
    </location>
</feature>
<protein>
    <submittedName>
        <fullName evidence="9">Peptide/nickel transport system permease protein</fullName>
    </submittedName>
</protein>
<dbReference type="AlphaFoldDB" id="A0A1M4Y850"/>
<dbReference type="Proteomes" id="UP000184035">
    <property type="component" value="Unassembled WGS sequence"/>
</dbReference>
<keyword evidence="4 7" id="KW-0812">Transmembrane</keyword>
<feature type="transmembrane region" description="Helical" evidence="7">
    <location>
        <begin position="198"/>
        <end position="223"/>
    </location>
</feature>
<keyword evidence="5 7" id="KW-1133">Transmembrane helix</keyword>
<name>A0A1M4Y850_9CLOT</name>
<dbReference type="EMBL" id="FQVM01000025">
    <property type="protein sequence ID" value="SHF01850.1"/>
    <property type="molecule type" value="Genomic_DNA"/>
</dbReference>
<accession>A0A1M4Y850</accession>
<evidence type="ECO:0000313" key="9">
    <source>
        <dbReference type="EMBL" id="SHF01850.1"/>
    </source>
</evidence>
<dbReference type="InterPro" id="IPR025966">
    <property type="entry name" value="OppC_N"/>
</dbReference>
<dbReference type="STRING" id="1533.SAMN05443638_1252"/>
<dbReference type="Gene3D" id="1.10.3720.10">
    <property type="entry name" value="MetI-like"/>
    <property type="match status" value="1"/>
</dbReference>
<evidence type="ECO:0000256" key="1">
    <source>
        <dbReference type="ARBA" id="ARBA00004651"/>
    </source>
</evidence>
<reference evidence="9 10" key="1">
    <citation type="submission" date="2016-11" db="EMBL/GenBank/DDBJ databases">
        <authorList>
            <person name="Jaros S."/>
            <person name="Januszkiewicz K."/>
            <person name="Wedrychowicz H."/>
        </authorList>
    </citation>
    <scope>NUCLEOTIDE SEQUENCE [LARGE SCALE GENOMIC DNA]</scope>
    <source>
        <strain evidence="9 10">DSM 2631</strain>
    </source>
</reference>
<dbReference type="InterPro" id="IPR000515">
    <property type="entry name" value="MetI-like"/>
</dbReference>
<dbReference type="CDD" id="cd06261">
    <property type="entry name" value="TM_PBP2"/>
    <property type="match status" value="1"/>
</dbReference>
<keyword evidence="10" id="KW-1185">Reference proteome</keyword>